<dbReference type="AlphaFoldDB" id="A0A0M1P2W3"/>
<dbReference type="CDD" id="cd00685">
    <property type="entry name" value="Trans_IPPS_HT"/>
    <property type="match status" value="1"/>
</dbReference>
<dbReference type="Pfam" id="PF00348">
    <property type="entry name" value="polyprenyl_synt"/>
    <property type="match status" value="1"/>
</dbReference>
<dbReference type="GO" id="GO:0046872">
    <property type="term" value="F:metal ion binding"/>
    <property type="evidence" value="ECO:0007669"/>
    <property type="project" value="UniProtKB-KW"/>
</dbReference>
<comment type="cofactor">
    <cofactor evidence="1">
        <name>Mg(2+)</name>
        <dbReference type="ChEBI" id="CHEBI:18420"/>
    </cofactor>
</comment>
<organism evidence="7 8">
    <name type="scientific">Paenibacillus solani</name>
    <dbReference type="NCBI Taxonomy" id="1705565"/>
    <lineage>
        <taxon>Bacteria</taxon>
        <taxon>Bacillati</taxon>
        <taxon>Bacillota</taxon>
        <taxon>Bacilli</taxon>
        <taxon>Bacillales</taxon>
        <taxon>Paenibacillaceae</taxon>
        <taxon>Paenibacillus</taxon>
    </lineage>
</organism>
<dbReference type="PROSITE" id="PS00723">
    <property type="entry name" value="POLYPRENYL_SYNTHASE_1"/>
    <property type="match status" value="1"/>
</dbReference>
<evidence type="ECO:0000256" key="4">
    <source>
        <dbReference type="ARBA" id="ARBA00022723"/>
    </source>
</evidence>
<dbReference type="GO" id="GO:0004659">
    <property type="term" value="F:prenyltransferase activity"/>
    <property type="evidence" value="ECO:0007669"/>
    <property type="project" value="InterPro"/>
</dbReference>
<name>A0A0M1P2W3_9BACL</name>
<evidence type="ECO:0000256" key="6">
    <source>
        <dbReference type="RuleBase" id="RU004466"/>
    </source>
</evidence>
<dbReference type="PANTHER" id="PTHR12001">
    <property type="entry name" value="GERANYLGERANYL PYROPHOSPHATE SYNTHASE"/>
    <property type="match status" value="1"/>
</dbReference>
<dbReference type="GO" id="GO:0008299">
    <property type="term" value="P:isoprenoid biosynthetic process"/>
    <property type="evidence" value="ECO:0007669"/>
    <property type="project" value="InterPro"/>
</dbReference>
<dbReference type="PROSITE" id="PS00444">
    <property type="entry name" value="POLYPRENYL_SYNTHASE_2"/>
    <property type="match status" value="1"/>
</dbReference>
<dbReference type="Gene3D" id="1.10.600.10">
    <property type="entry name" value="Farnesyl Diphosphate Synthase"/>
    <property type="match status" value="1"/>
</dbReference>
<accession>A0A0M1P2W3</accession>
<evidence type="ECO:0000256" key="5">
    <source>
        <dbReference type="ARBA" id="ARBA00022842"/>
    </source>
</evidence>
<comment type="caution">
    <text evidence="7">The sequence shown here is derived from an EMBL/GenBank/DDBJ whole genome shotgun (WGS) entry which is preliminary data.</text>
</comment>
<comment type="similarity">
    <text evidence="2 6">Belongs to the FPP/GGPP synthase family.</text>
</comment>
<evidence type="ECO:0000313" key="8">
    <source>
        <dbReference type="Proteomes" id="UP000036932"/>
    </source>
</evidence>
<sequence>MKRFDIFGTLKKDMDVIEKELYLSVEGDSPELTETSLHLLRAGGKRLRPVFVLMGGKFGNYDIDKLKYVAVPLELIHSASLVHDDVIDDADTRRGKPTVKAKWDNRIAMYTGDYIYGQALELTTRLKQPEIHQILAKAMVEMSIGEMEQIRDFFNTDQNVRRYLLRIRRKTSLLIAISCQLGALAADADRKVASSLYRFGYNVGMAFQIQDDLLDLCGTEKQIGKPPGSDMRQGNITLPVIFALEDSKRKEQLLQELDRIRALNGQCDVSEAVRLVTSSEGVPRSEALADRYIHKALAALDTLPDIKTKKQLRDIANFITKRSY</sequence>
<dbReference type="RefSeq" id="WP_053488770.1">
    <property type="nucleotide sequence ID" value="NZ_LIUT01000001.1"/>
</dbReference>
<keyword evidence="8" id="KW-1185">Reference proteome</keyword>
<keyword evidence="5" id="KW-0460">Magnesium</keyword>
<dbReference type="PATRIC" id="fig|1705565.3.peg.3076"/>
<reference evidence="8" key="1">
    <citation type="submission" date="2015-08" db="EMBL/GenBank/DDBJ databases">
        <title>Genome sequencing project for genomic taxonomy and phylogenomics of Bacillus-like bacteria.</title>
        <authorList>
            <person name="Liu B."/>
            <person name="Wang J."/>
            <person name="Zhu Y."/>
            <person name="Liu G."/>
            <person name="Chen Q."/>
            <person name="Chen Z."/>
            <person name="Lan J."/>
            <person name="Che J."/>
            <person name="Ge C."/>
            <person name="Shi H."/>
            <person name="Pan Z."/>
            <person name="Liu X."/>
        </authorList>
    </citation>
    <scope>NUCLEOTIDE SEQUENCE [LARGE SCALE GENOMIC DNA]</scope>
    <source>
        <strain evidence="8">FJAT-22460</strain>
    </source>
</reference>
<evidence type="ECO:0000256" key="1">
    <source>
        <dbReference type="ARBA" id="ARBA00001946"/>
    </source>
</evidence>
<evidence type="ECO:0000256" key="2">
    <source>
        <dbReference type="ARBA" id="ARBA00006706"/>
    </source>
</evidence>
<dbReference type="SUPFAM" id="SSF48576">
    <property type="entry name" value="Terpenoid synthases"/>
    <property type="match status" value="1"/>
</dbReference>
<dbReference type="InterPro" id="IPR008949">
    <property type="entry name" value="Isoprenoid_synthase_dom_sf"/>
</dbReference>
<dbReference type="InterPro" id="IPR000092">
    <property type="entry name" value="Polyprenyl_synt"/>
</dbReference>
<dbReference type="PANTHER" id="PTHR12001:SF69">
    <property type="entry name" value="ALL TRANS-POLYPRENYL-DIPHOSPHATE SYNTHASE PDSS1"/>
    <property type="match status" value="1"/>
</dbReference>
<protein>
    <submittedName>
        <fullName evidence="7">Heptaprenyl diphosphate synthase</fullName>
    </submittedName>
</protein>
<gene>
    <name evidence="7" type="ORF">AM231_05895</name>
</gene>
<proteinExistence type="inferred from homology"/>
<dbReference type="OrthoDB" id="9805316at2"/>
<keyword evidence="4" id="KW-0479">Metal-binding</keyword>
<keyword evidence="3 6" id="KW-0808">Transferase</keyword>
<dbReference type="InterPro" id="IPR033749">
    <property type="entry name" value="Polyprenyl_synt_CS"/>
</dbReference>
<evidence type="ECO:0000256" key="3">
    <source>
        <dbReference type="ARBA" id="ARBA00022679"/>
    </source>
</evidence>
<evidence type="ECO:0000313" key="7">
    <source>
        <dbReference type="EMBL" id="KOR88742.1"/>
    </source>
</evidence>
<dbReference type="EMBL" id="LIUT01000001">
    <property type="protein sequence ID" value="KOR88742.1"/>
    <property type="molecule type" value="Genomic_DNA"/>
</dbReference>
<dbReference type="SFLD" id="SFLDS00005">
    <property type="entry name" value="Isoprenoid_Synthase_Type_I"/>
    <property type="match status" value="1"/>
</dbReference>
<dbReference type="Proteomes" id="UP000036932">
    <property type="component" value="Unassembled WGS sequence"/>
</dbReference>